<sequence length="586" mass="64623">MTGGPTASRCRGGYVKETATFIIGDDLSVLPNVLVTSVNLLQQLRIKDMDAIEELTVDIGKREVVDLLKLSLISKNPLTDFVFEKKPRVDDFNPINQSWLERGDESSDEGRKIVVRALAVLHMLEGESSLSCIDKLYKSISELSPDRYLRSQRVKEELVNAKCAPQFAINGQILPIGEVSLPKYCFNTLRDGLVATSTTPSLKICDPKSCIGDSCSGKGFPKGPSTFMVTDDLVVTPMSSISAVSYLNRSQVPFSDLEERVISVGVKEQLRIKDMDAIEELTVDIGKREVVDLLKLSLISKNPLTDFVFEKKPRVDDFNPINQSWLERGDESSDEDEDFADLLFSFMTLPLGGVLHMLEGESSLSCIDKLYKSISELSPDRYLRSQRVKEELVNAKCAPQFAINGQILPIGEVSLPKYCFNTLRDGLVATSTTPSLKICDPKSCIGDSCSGKGFPKGPSTFMVTDDLVVTPMSSISAVSYLNRSQVPFSDLEERVISVGVKEGLAILKASLTSTSALTQVSSNNSQKTLSLKLKTWRLLRNKLWDITEKDGLGLSKASLTSTFALTERLKHLIRPIPSCLKLYTGF</sequence>
<dbReference type="Pfam" id="PF05056">
    <property type="entry name" value="DUF674"/>
    <property type="match status" value="4"/>
</dbReference>
<proteinExistence type="predicted"/>
<dbReference type="PANTHER" id="PTHR33103:SF27">
    <property type="entry name" value="OS04G0594700 PROTEIN"/>
    <property type="match status" value="1"/>
</dbReference>
<dbReference type="PANTHER" id="PTHR33103">
    <property type="entry name" value="OS01G0153900 PROTEIN"/>
    <property type="match status" value="1"/>
</dbReference>
<dbReference type="Gramene" id="KOM37733">
    <property type="protein sequence ID" value="KOM37733"/>
    <property type="gene ID" value="LR48_Vigan03g111500"/>
</dbReference>
<organism evidence="1 2">
    <name type="scientific">Phaseolus angularis</name>
    <name type="common">Azuki bean</name>
    <name type="synonym">Vigna angularis</name>
    <dbReference type="NCBI Taxonomy" id="3914"/>
    <lineage>
        <taxon>Eukaryota</taxon>
        <taxon>Viridiplantae</taxon>
        <taxon>Streptophyta</taxon>
        <taxon>Embryophyta</taxon>
        <taxon>Tracheophyta</taxon>
        <taxon>Spermatophyta</taxon>
        <taxon>Magnoliopsida</taxon>
        <taxon>eudicotyledons</taxon>
        <taxon>Gunneridae</taxon>
        <taxon>Pentapetalae</taxon>
        <taxon>rosids</taxon>
        <taxon>fabids</taxon>
        <taxon>Fabales</taxon>
        <taxon>Fabaceae</taxon>
        <taxon>Papilionoideae</taxon>
        <taxon>50 kb inversion clade</taxon>
        <taxon>NPAAA clade</taxon>
        <taxon>indigoferoid/millettioid clade</taxon>
        <taxon>Phaseoleae</taxon>
        <taxon>Vigna</taxon>
    </lineage>
</organism>
<dbReference type="Proteomes" id="UP000053144">
    <property type="component" value="Chromosome 3"/>
</dbReference>
<gene>
    <name evidence="1" type="ORF">LR48_Vigan03g111500</name>
</gene>
<evidence type="ECO:0000313" key="2">
    <source>
        <dbReference type="Proteomes" id="UP000053144"/>
    </source>
</evidence>
<dbReference type="AlphaFoldDB" id="A0A0L9U4I3"/>
<accession>A0A0L9U4I3</accession>
<dbReference type="EMBL" id="CM003373">
    <property type="protein sequence ID" value="KOM37733.1"/>
    <property type="molecule type" value="Genomic_DNA"/>
</dbReference>
<evidence type="ECO:0000313" key="1">
    <source>
        <dbReference type="EMBL" id="KOM37733.1"/>
    </source>
</evidence>
<dbReference type="InterPro" id="IPR007750">
    <property type="entry name" value="DUF674"/>
</dbReference>
<reference evidence="2" key="1">
    <citation type="journal article" date="2015" name="Proc. Natl. Acad. Sci. U.S.A.">
        <title>Genome sequencing of adzuki bean (Vigna angularis) provides insight into high starch and low fat accumulation and domestication.</title>
        <authorList>
            <person name="Yang K."/>
            <person name="Tian Z."/>
            <person name="Chen C."/>
            <person name="Luo L."/>
            <person name="Zhao B."/>
            <person name="Wang Z."/>
            <person name="Yu L."/>
            <person name="Li Y."/>
            <person name="Sun Y."/>
            <person name="Li W."/>
            <person name="Chen Y."/>
            <person name="Li Y."/>
            <person name="Zhang Y."/>
            <person name="Ai D."/>
            <person name="Zhao J."/>
            <person name="Shang C."/>
            <person name="Ma Y."/>
            <person name="Wu B."/>
            <person name="Wang M."/>
            <person name="Gao L."/>
            <person name="Sun D."/>
            <person name="Zhang P."/>
            <person name="Guo F."/>
            <person name="Wang W."/>
            <person name="Li Y."/>
            <person name="Wang J."/>
            <person name="Varshney R.K."/>
            <person name="Wang J."/>
            <person name="Ling H.Q."/>
            <person name="Wan P."/>
        </authorList>
    </citation>
    <scope>NUCLEOTIDE SEQUENCE</scope>
    <source>
        <strain evidence="2">cv. Jingnong 6</strain>
    </source>
</reference>
<name>A0A0L9U4I3_PHAAN</name>
<protein>
    <submittedName>
        <fullName evidence="1">Uncharacterized protein</fullName>
    </submittedName>
</protein>